<feature type="compositionally biased region" description="Basic residues" evidence="6">
    <location>
        <begin position="16"/>
        <end position="25"/>
    </location>
</feature>
<sequence>MAPTNVTKKPSQYKQSSRKGKKAWRKNIDISEVEQYMEKKIDHEVTHGTSDMTSLQNDALFQVDVEGDDILKKKLIKRNQIKKSLKSREILDAVKTNSKISALKHHTSGSGEKSKKIQGVSKHELKKLMALAGRVHGESKIKNRAAKDGLIKSTAGDLWGSESSPKKQKIKLPSGIELDVNEKGQIPEDLLKKSTTGWSIASVRPETLNVEPLAVKDFVELPHAGKSYNPNDKSWSELINKEYKDEKVREDDRVALELYRERISHLMETLEDNEEEESSSDEGEKEEENEDEQSGSSDDIEVRLSINEPVKNKKKTKYQRNKASKHEEKVKLQQELKKLRERVKDLETVIDSEETRKTSVVEPKNANKVKKSKKNKKNKLGTKYSVIDERLEVKFSDELSDSLRKVRPEGNLLYDTVRKLQSSGKIESRVPVKRGRRYKQKITEKWTHKDFK</sequence>
<evidence type="ECO:0000256" key="4">
    <source>
        <dbReference type="ARBA" id="ARBA00023242"/>
    </source>
</evidence>
<reference evidence="7 8" key="1">
    <citation type="journal article" date="2019" name="BMC Genomics">
        <title>Chromosome level assembly and comparative genome analysis confirm lager-brewing yeasts originated from a single hybridization.</title>
        <authorList>
            <person name="Salazar A.N."/>
            <person name="Gorter de Vries A.R."/>
            <person name="van den Broek M."/>
            <person name="Brouwers N."/>
            <person name="de la Torre Cortes P."/>
            <person name="Kuijpers N.G.A."/>
            <person name="Daran J.G."/>
            <person name="Abeel T."/>
        </authorList>
    </citation>
    <scope>NUCLEOTIDE SEQUENCE [LARGE SCALE GENOMIC DNA]</scope>
    <source>
        <strain evidence="7 8">CBS 1483</strain>
    </source>
</reference>
<comment type="similarity">
    <text evidence="1 5">Belongs to the NOP53 family.</text>
</comment>
<keyword evidence="4 5" id="KW-0539">Nucleus</keyword>
<evidence type="ECO:0000256" key="5">
    <source>
        <dbReference type="PIRNR" id="PIRNR017302"/>
    </source>
</evidence>
<dbReference type="Proteomes" id="UP000501346">
    <property type="component" value="Chromosome SeXVI"/>
</dbReference>
<evidence type="ECO:0000313" key="8">
    <source>
        <dbReference type="Proteomes" id="UP000501346"/>
    </source>
</evidence>
<feature type="compositionally biased region" description="Basic residues" evidence="6">
    <location>
        <begin position="312"/>
        <end position="323"/>
    </location>
</feature>
<dbReference type="PIRSF" id="PIRSF017302">
    <property type="entry name" value="Gltscr2"/>
    <property type="match status" value="1"/>
</dbReference>
<dbReference type="GO" id="GO:0000027">
    <property type="term" value="P:ribosomal large subunit assembly"/>
    <property type="evidence" value="ECO:0007669"/>
    <property type="project" value="UniProtKB-UniRule"/>
</dbReference>
<dbReference type="PANTHER" id="PTHR14211">
    <property type="entry name" value="GLIOMA SUPPRESSOR CANDIDATE REGION GENE 2"/>
    <property type="match status" value="1"/>
</dbReference>
<feature type="region of interest" description="Disordered" evidence="6">
    <location>
        <begin position="100"/>
        <end position="119"/>
    </location>
</feature>
<comment type="function">
    <text evidence="5">May play a role in ribosome biogenesis.</text>
</comment>
<accession>A0A6C1EHR5</accession>
<keyword evidence="3 5" id="KW-0690">Ribosome biogenesis</keyword>
<feature type="compositionally biased region" description="Polar residues" evidence="6">
    <location>
        <begin position="1"/>
        <end position="15"/>
    </location>
</feature>
<dbReference type="GO" id="GO:0008097">
    <property type="term" value="F:5S rRNA binding"/>
    <property type="evidence" value="ECO:0007669"/>
    <property type="project" value="TreeGrafter"/>
</dbReference>
<dbReference type="GO" id="GO:0006364">
    <property type="term" value="P:rRNA processing"/>
    <property type="evidence" value="ECO:0007669"/>
    <property type="project" value="TreeGrafter"/>
</dbReference>
<dbReference type="OrthoDB" id="5072at2759"/>
<feature type="compositionally biased region" description="Acidic residues" evidence="6">
    <location>
        <begin position="269"/>
        <end position="293"/>
    </location>
</feature>
<dbReference type="EMBL" id="CP049013">
    <property type="protein sequence ID" value="QID88290.1"/>
    <property type="molecule type" value="Genomic_DNA"/>
</dbReference>
<feature type="region of interest" description="Disordered" evidence="6">
    <location>
        <begin position="266"/>
        <end position="331"/>
    </location>
</feature>
<evidence type="ECO:0000256" key="2">
    <source>
        <dbReference type="ARBA" id="ARBA00018339"/>
    </source>
</evidence>
<dbReference type="InterPro" id="IPR011687">
    <property type="entry name" value="Nop53/GLTSCR2"/>
</dbReference>
<keyword evidence="8" id="KW-1185">Reference proteome</keyword>
<dbReference type="AlphaFoldDB" id="A0A6C1EHR5"/>
<dbReference type="Pfam" id="PF07767">
    <property type="entry name" value="Nop53"/>
    <property type="match status" value="1"/>
</dbReference>
<evidence type="ECO:0000256" key="6">
    <source>
        <dbReference type="SAM" id="MobiDB-lite"/>
    </source>
</evidence>
<name>A0A6C1EHR5_SACPS</name>
<dbReference type="GO" id="GO:0005654">
    <property type="term" value="C:nucleoplasm"/>
    <property type="evidence" value="ECO:0007669"/>
    <property type="project" value="UniProtKB-SubCell"/>
</dbReference>
<evidence type="ECO:0000256" key="3">
    <source>
        <dbReference type="ARBA" id="ARBA00022517"/>
    </source>
</evidence>
<evidence type="ECO:0000313" key="7">
    <source>
        <dbReference type="EMBL" id="QID88290.1"/>
    </source>
</evidence>
<dbReference type="GO" id="GO:0005730">
    <property type="term" value="C:nucleolus"/>
    <property type="evidence" value="ECO:0007669"/>
    <property type="project" value="UniProtKB-SubCell"/>
</dbReference>
<evidence type="ECO:0000256" key="1">
    <source>
        <dbReference type="ARBA" id="ARBA00008838"/>
    </source>
</evidence>
<organism evidence="7 8">
    <name type="scientific">Saccharomyces pastorianus</name>
    <name type="common">Lager yeast</name>
    <name type="synonym">Saccharomyces cerevisiae x Saccharomyces eubayanus</name>
    <dbReference type="NCBI Taxonomy" id="27292"/>
    <lineage>
        <taxon>Eukaryota</taxon>
        <taxon>Fungi</taxon>
        <taxon>Dikarya</taxon>
        <taxon>Ascomycota</taxon>
        <taxon>Saccharomycotina</taxon>
        <taxon>Saccharomycetes</taxon>
        <taxon>Saccharomycetales</taxon>
        <taxon>Saccharomycetaceae</taxon>
        <taxon>Saccharomyces</taxon>
    </lineage>
</organism>
<protein>
    <recommendedName>
        <fullName evidence="2 5">Ribosome biogenesis protein NOP53</fullName>
    </recommendedName>
</protein>
<feature type="region of interest" description="Disordered" evidence="6">
    <location>
        <begin position="1"/>
        <end position="25"/>
    </location>
</feature>
<proteinExistence type="inferred from homology"/>
<comment type="subcellular location">
    <subcellularLocation>
        <location evidence="5">Nucleus</location>
        <location evidence="5">Nucleolus</location>
    </subcellularLocation>
    <subcellularLocation>
        <location evidence="5">Nucleus</location>
        <location evidence="5">Nucleoplasm</location>
    </subcellularLocation>
</comment>
<gene>
    <name evidence="7" type="primary">NOP53_2</name>
    <name evidence="7" type="ORF">GRS66_011000</name>
</gene>
<dbReference type="PANTHER" id="PTHR14211:SF7">
    <property type="entry name" value="RIBOSOME BIOGENESIS PROTEIN NOP53"/>
    <property type="match status" value="1"/>
</dbReference>